<dbReference type="InterPro" id="IPR017853">
    <property type="entry name" value="GH"/>
</dbReference>
<dbReference type="SUPFAM" id="SSF51445">
    <property type="entry name" value="(Trans)glycosidases"/>
    <property type="match status" value="1"/>
</dbReference>
<sequence>MRKFEFRGYEIHSSRMWQQAQVDMALEFMEKEELNALIFHQNDLVDQLVFPEKYYDNDILWERWPVRRQGVLYQRDYMDGVIRRAKEKGIGFYLEIKEIYTLESVFELFPELRNGDGTVCPNHPFWLEFLEVKFRELFELFPDIAGIIVSLGTRESPVSIAANRCHCERCRRTEDFDWYVNVLKAMYGPISEAGKELIVRDFAYTAEQQSLMIRACEEISDRIIIALKAQPHDYYPTFPINPEIGNTGKLREYIEFDTWGQYFGMGVAPMSLVEDIRERLEICYEKGAVGAWFRTDWELIHDASVHCTPSLVNLYAGAMLTRNLDTEPDAIYCRWVEEGLYSPLKSASQLQEKAVLTNPEAWKNLRDFMKASWEAFAGACYILGHQYLESDQAPYTIDKAFEIMTVIHSRDDWEKGASKRVAVTEENMKNIFAEKKKAIVQTKELYAILDIDRLGAPAAFAEDMKAVIRTMVLFAEFCDVTTRAMYLTVWAEQTKDEQDAKKAGATVTELLNMADSLERELEGTDYPYYLYSRLHPRRIRRFAADVERRVKALAT</sequence>
<dbReference type="Proteomes" id="UP000236311">
    <property type="component" value="Unassembled WGS sequence"/>
</dbReference>
<dbReference type="Gene3D" id="3.20.20.80">
    <property type="entry name" value="Glycosidases"/>
    <property type="match status" value="1"/>
</dbReference>
<accession>A0A2K4ZHL5</accession>
<dbReference type="RefSeq" id="WP_103240052.1">
    <property type="nucleotide sequence ID" value="NZ_JANJZD010000012.1"/>
</dbReference>
<protein>
    <submittedName>
        <fullName evidence="1">Uncharacterized protein</fullName>
    </submittedName>
</protein>
<organism evidence="1 2">
    <name type="scientific">Acetatifactor muris</name>
    <dbReference type="NCBI Taxonomy" id="879566"/>
    <lineage>
        <taxon>Bacteria</taxon>
        <taxon>Bacillati</taxon>
        <taxon>Bacillota</taxon>
        <taxon>Clostridia</taxon>
        <taxon>Lachnospirales</taxon>
        <taxon>Lachnospiraceae</taxon>
        <taxon>Acetatifactor</taxon>
    </lineage>
</organism>
<keyword evidence="2" id="KW-1185">Reference proteome</keyword>
<proteinExistence type="predicted"/>
<dbReference type="EMBL" id="OFSM01000013">
    <property type="protein sequence ID" value="SOY29969.1"/>
    <property type="molecule type" value="Genomic_DNA"/>
</dbReference>
<evidence type="ECO:0000313" key="1">
    <source>
        <dbReference type="EMBL" id="SOY29969.1"/>
    </source>
</evidence>
<dbReference type="OrthoDB" id="3649383at2"/>
<reference evidence="1 2" key="1">
    <citation type="submission" date="2018-01" db="EMBL/GenBank/DDBJ databases">
        <authorList>
            <person name="Gaut B.S."/>
            <person name="Morton B.R."/>
            <person name="Clegg M.T."/>
            <person name="Duvall M.R."/>
        </authorList>
    </citation>
    <scope>NUCLEOTIDE SEQUENCE [LARGE SCALE GENOMIC DNA]</scope>
    <source>
        <strain evidence="1">GP69</strain>
    </source>
</reference>
<name>A0A2K4ZHL5_9FIRM</name>
<evidence type="ECO:0000313" key="2">
    <source>
        <dbReference type="Proteomes" id="UP000236311"/>
    </source>
</evidence>
<gene>
    <name evidence="1" type="ORF">AMURIS_02690</name>
</gene>
<dbReference type="AlphaFoldDB" id="A0A2K4ZHL5"/>